<dbReference type="STRING" id="337451.A0A3S3PHY9"/>
<dbReference type="GO" id="GO:0048268">
    <property type="term" value="P:clathrin coat assembly"/>
    <property type="evidence" value="ECO:0007669"/>
    <property type="project" value="InterPro"/>
</dbReference>
<dbReference type="InterPro" id="IPR011417">
    <property type="entry name" value="ANTH_dom"/>
</dbReference>
<dbReference type="PANTHER" id="PTHR22951:SF32">
    <property type="entry name" value="OS06G0175500 PROTEIN"/>
    <property type="match status" value="1"/>
</dbReference>
<evidence type="ECO:0000313" key="3">
    <source>
        <dbReference type="Proteomes" id="UP000283530"/>
    </source>
</evidence>
<evidence type="ECO:0000313" key="2">
    <source>
        <dbReference type="EMBL" id="RWR90995.1"/>
    </source>
</evidence>
<proteinExistence type="predicted"/>
<dbReference type="GO" id="GO:0032050">
    <property type="term" value="F:clathrin heavy chain binding"/>
    <property type="evidence" value="ECO:0007669"/>
    <property type="project" value="TreeGrafter"/>
</dbReference>
<comment type="caution">
    <text evidence="2">The sequence shown here is derived from an EMBL/GenBank/DDBJ whole genome shotgun (WGS) entry which is preliminary data.</text>
</comment>
<accession>A0A3S3PHY9</accession>
<protein>
    <submittedName>
        <fullName evidence="2">Putative clathrin assembly protein</fullName>
    </submittedName>
</protein>
<gene>
    <name evidence="2" type="ORF">CKAN_02013000</name>
</gene>
<name>A0A3S3PHY9_9MAGN</name>
<dbReference type="SUPFAM" id="SSF89009">
    <property type="entry name" value="GAT-like domain"/>
    <property type="match status" value="1"/>
</dbReference>
<dbReference type="Gene3D" id="1.20.58.150">
    <property type="entry name" value="ANTH domain"/>
    <property type="match status" value="1"/>
</dbReference>
<dbReference type="EMBL" id="QPKB01000008">
    <property type="protein sequence ID" value="RWR90995.1"/>
    <property type="molecule type" value="Genomic_DNA"/>
</dbReference>
<dbReference type="GO" id="GO:0000149">
    <property type="term" value="F:SNARE binding"/>
    <property type="evidence" value="ECO:0007669"/>
    <property type="project" value="TreeGrafter"/>
</dbReference>
<dbReference type="AlphaFoldDB" id="A0A3S3PHY9"/>
<feature type="domain" description="AP180 N-terminal homology (ANTH)" evidence="1">
    <location>
        <begin position="98"/>
        <end position="139"/>
    </location>
</feature>
<organism evidence="2 3">
    <name type="scientific">Cinnamomum micranthum f. kanehirae</name>
    <dbReference type="NCBI Taxonomy" id="337451"/>
    <lineage>
        <taxon>Eukaryota</taxon>
        <taxon>Viridiplantae</taxon>
        <taxon>Streptophyta</taxon>
        <taxon>Embryophyta</taxon>
        <taxon>Tracheophyta</taxon>
        <taxon>Spermatophyta</taxon>
        <taxon>Magnoliopsida</taxon>
        <taxon>Magnoliidae</taxon>
        <taxon>Laurales</taxon>
        <taxon>Lauraceae</taxon>
        <taxon>Cinnamomum</taxon>
    </lineage>
</organism>
<dbReference type="PANTHER" id="PTHR22951">
    <property type="entry name" value="CLATHRIN ASSEMBLY PROTEIN"/>
    <property type="match status" value="1"/>
</dbReference>
<sequence>MASSPWPTDSDSSYGYGLQYGHSHHDPSYDYGQQSGRYIGPLHGYGQQKYGTIMVPPDAYLWRTTIFSAISATRPRADVAYCIHALARRLAKTHNWAAERLSEFYDICKSLDIGRGERFIKIEQPPASFITAMEEYVKDAPRVSCVRKEVWGL</sequence>
<dbReference type="GO" id="GO:0005546">
    <property type="term" value="F:phosphatidylinositol-4,5-bisphosphate binding"/>
    <property type="evidence" value="ECO:0007669"/>
    <property type="project" value="TreeGrafter"/>
</dbReference>
<dbReference type="Proteomes" id="UP000283530">
    <property type="component" value="Unassembled WGS sequence"/>
</dbReference>
<dbReference type="GO" id="GO:0072583">
    <property type="term" value="P:clathrin-dependent endocytosis"/>
    <property type="evidence" value="ECO:0007669"/>
    <property type="project" value="InterPro"/>
</dbReference>
<dbReference type="GO" id="GO:0030136">
    <property type="term" value="C:clathrin-coated vesicle"/>
    <property type="evidence" value="ECO:0007669"/>
    <property type="project" value="InterPro"/>
</dbReference>
<dbReference type="InterPro" id="IPR045192">
    <property type="entry name" value="AP180-like"/>
</dbReference>
<dbReference type="GO" id="GO:0006900">
    <property type="term" value="P:vesicle budding from membrane"/>
    <property type="evidence" value="ECO:0007669"/>
    <property type="project" value="TreeGrafter"/>
</dbReference>
<dbReference type="GO" id="GO:0005545">
    <property type="term" value="F:1-phosphatidylinositol binding"/>
    <property type="evidence" value="ECO:0007669"/>
    <property type="project" value="InterPro"/>
</dbReference>
<evidence type="ECO:0000259" key="1">
    <source>
        <dbReference type="Pfam" id="PF07651"/>
    </source>
</evidence>
<reference evidence="2 3" key="1">
    <citation type="journal article" date="2019" name="Nat. Plants">
        <title>Stout camphor tree genome fills gaps in understanding of flowering plant genome evolution.</title>
        <authorList>
            <person name="Chaw S.M."/>
            <person name="Liu Y.C."/>
            <person name="Wu Y.W."/>
            <person name="Wang H.Y."/>
            <person name="Lin C.I."/>
            <person name="Wu C.S."/>
            <person name="Ke H.M."/>
            <person name="Chang L.Y."/>
            <person name="Hsu C.Y."/>
            <person name="Yang H.T."/>
            <person name="Sudianto E."/>
            <person name="Hsu M.H."/>
            <person name="Wu K.P."/>
            <person name="Wang L.N."/>
            <person name="Leebens-Mack J.H."/>
            <person name="Tsai I.J."/>
        </authorList>
    </citation>
    <scope>NUCLEOTIDE SEQUENCE [LARGE SCALE GENOMIC DNA]</scope>
    <source>
        <strain evidence="3">cv. Chaw 1501</strain>
        <tissue evidence="2">Young leaves</tissue>
    </source>
</reference>
<dbReference type="InterPro" id="IPR014712">
    <property type="entry name" value="ANTH_dom_sf"/>
</dbReference>
<keyword evidence="3" id="KW-1185">Reference proteome</keyword>
<dbReference type="GO" id="GO:0005905">
    <property type="term" value="C:clathrin-coated pit"/>
    <property type="evidence" value="ECO:0007669"/>
    <property type="project" value="TreeGrafter"/>
</dbReference>
<dbReference type="OrthoDB" id="44015at2759"/>
<dbReference type="Pfam" id="PF07651">
    <property type="entry name" value="ANTH"/>
    <property type="match status" value="1"/>
</dbReference>